<evidence type="ECO:0000313" key="3">
    <source>
        <dbReference type="EMBL" id="ADL53560.1"/>
    </source>
</evidence>
<dbReference type="STRING" id="573061.Clocel_3894"/>
<dbReference type="OrthoDB" id="9803333at2"/>
<dbReference type="eggNOG" id="COG1028">
    <property type="taxonomic scope" value="Bacteria"/>
</dbReference>
<dbReference type="InterPro" id="IPR002347">
    <property type="entry name" value="SDR_fam"/>
</dbReference>
<dbReference type="FunFam" id="3.40.50.720:FF:000084">
    <property type="entry name" value="Short-chain dehydrogenase reductase"/>
    <property type="match status" value="1"/>
</dbReference>
<dbReference type="KEGG" id="ccb:Clocel_3894"/>
<proteinExistence type="inferred from homology"/>
<dbReference type="SUPFAM" id="SSF51735">
    <property type="entry name" value="NAD(P)-binding Rossmann-fold domains"/>
    <property type="match status" value="1"/>
</dbReference>
<dbReference type="InterPro" id="IPR036291">
    <property type="entry name" value="NAD(P)-bd_dom_sf"/>
</dbReference>
<dbReference type="AlphaFoldDB" id="D9SKY8"/>
<dbReference type="InterPro" id="IPR020904">
    <property type="entry name" value="Sc_DH/Rdtase_CS"/>
</dbReference>
<dbReference type="GO" id="GO:0016614">
    <property type="term" value="F:oxidoreductase activity, acting on CH-OH group of donors"/>
    <property type="evidence" value="ECO:0007669"/>
    <property type="project" value="UniProtKB-ARBA"/>
</dbReference>
<protein>
    <submittedName>
        <fullName evidence="3">Short-chain dehydrogenase/reductase SDR</fullName>
    </submittedName>
</protein>
<dbReference type="NCBIfam" id="NF005214">
    <property type="entry name" value="PRK06701.1"/>
    <property type="match status" value="1"/>
</dbReference>
<evidence type="ECO:0000256" key="2">
    <source>
        <dbReference type="ARBA" id="ARBA00023002"/>
    </source>
</evidence>
<dbReference type="NCBIfam" id="NF005559">
    <property type="entry name" value="PRK07231.1"/>
    <property type="match status" value="1"/>
</dbReference>
<dbReference type="PROSITE" id="PS00061">
    <property type="entry name" value="ADH_SHORT"/>
    <property type="match status" value="1"/>
</dbReference>
<keyword evidence="2" id="KW-0560">Oxidoreductase</keyword>
<dbReference type="PRINTS" id="PR00080">
    <property type="entry name" value="SDRFAMILY"/>
</dbReference>
<keyword evidence="4" id="KW-1185">Reference proteome</keyword>
<reference evidence="3 4" key="1">
    <citation type="submission" date="2010-08" db="EMBL/GenBank/DDBJ databases">
        <title>Complete sequence of Clostridium cellulovorans 743B.</title>
        <authorList>
            <consortium name="US DOE Joint Genome Institute"/>
            <person name="Lucas S."/>
            <person name="Copeland A."/>
            <person name="Lapidus A."/>
            <person name="Cheng J.-F."/>
            <person name="Bruce D."/>
            <person name="Goodwin L."/>
            <person name="Pitluck S."/>
            <person name="Chertkov O."/>
            <person name="Detter J.C."/>
            <person name="Han C."/>
            <person name="Tapia R."/>
            <person name="Land M."/>
            <person name="Hauser L."/>
            <person name="Chang Y.-J."/>
            <person name="Jeffries C."/>
            <person name="Kyrpides N."/>
            <person name="Ivanova N."/>
            <person name="Mikhailova N."/>
            <person name="Hemme C.L."/>
            <person name="Woyke T."/>
        </authorList>
    </citation>
    <scope>NUCLEOTIDE SEQUENCE [LARGE SCALE GENOMIC DNA]</scope>
    <source>
        <strain evidence="4">ATCC 35296 / DSM 3052 / OCM 3 / 743B</strain>
    </source>
</reference>
<dbReference type="Pfam" id="PF13561">
    <property type="entry name" value="adh_short_C2"/>
    <property type="match status" value="1"/>
</dbReference>
<evidence type="ECO:0000256" key="1">
    <source>
        <dbReference type="ARBA" id="ARBA00006484"/>
    </source>
</evidence>
<dbReference type="PRINTS" id="PR00081">
    <property type="entry name" value="GDHRDH"/>
</dbReference>
<organism evidence="3 4">
    <name type="scientific">Clostridium cellulovorans (strain ATCC 35296 / DSM 3052 / OCM 3 / 743B)</name>
    <dbReference type="NCBI Taxonomy" id="573061"/>
    <lineage>
        <taxon>Bacteria</taxon>
        <taxon>Bacillati</taxon>
        <taxon>Bacillota</taxon>
        <taxon>Clostridia</taxon>
        <taxon>Eubacteriales</taxon>
        <taxon>Clostridiaceae</taxon>
        <taxon>Clostridium</taxon>
    </lineage>
</organism>
<dbReference type="PANTHER" id="PTHR48107">
    <property type="entry name" value="NADPH-DEPENDENT ALDEHYDE REDUCTASE-LIKE PROTEIN, CHLOROPLASTIC-RELATED"/>
    <property type="match status" value="1"/>
</dbReference>
<dbReference type="Gene3D" id="3.40.50.720">
    <property type="entry name" value="NAD(P)-binding Rossmann-like Domain"/>
    <property type="match status" value="1"/>
</dbReference>
<dbReference type="GO" id="GO:0008206">
    <property type="term" value="P:bile acid metabolic process"/>
    <property type="evidence" value="ECO:0007669"/>
    <property type="project" value="UniProtKB-ARBA"/>
</dbReference>
<dbReference type="Proteomes" id="UP000002730">
    <property type="component" value="Chromosome"/>
</dbReference>
<comment type="similarity">
    <text evidence="1">Belongs to the short-chain dehydrogenases/reductases (SDR) family.</text>
</comment>
<dbReference type="RefSeq" id="WP_010073901.1">
    <property type="nucleotide sequence ID" value="NC_014393.1"/>
</dbReference>
<sequence length="295" mass="32148">MKENIIDIVDSFPKEFQGEQQNHQPGFEGEMKKKPVYKSPMYTVKTGKLKDRIAVISGGDSGIGRAVAVAFAKEGADIAIVYLNENADAEETKKEVEAEGRRCILIAGDIKNENFAKEVAEKTIKEFGKINILVNNAAIQFEAQALEDITSEQFDNTMKTNIYGHFFMTKAILPHLTKGDSIINTTSIVAYNGHETLIDYSMTKGAMTTFTRSLAKSLISKKIRVNAVAPGPIWTPLIVSSFKEETISKFGADNAMGRAGQPVEVAGAYVFLASDDASYMTGQTIHVDGGEFVGS</sequence>
<dbReference type="PANTHER" id="PTHR48107:SF16">
    <property type="entry name" value="NADPH-DEPENDENT ALDEHYDE REDUCTASE 1, CHLOROPLASTIC"/>
    <property type="match status" value="1"/>
</dbReference>
<dbReference type="HOGENOM" id="CLU_010194_4_1_9"/>
<dbReference type="EMBL" id="CP002160">
    <property type="protein sequence ID" value="ADL53560.1"/>
    <property type="molecule type" value="Genomic_DNA"/>
</dbReference>
<accession>D9SKY8</accession>
<evidence type="ECO:0000313" key="4">
    <source>
        <dbReference type="Proteomes" id="UP000002730"/>
    </source>
</evidence>
<gene>
    <name evidence="3" type="ordered locus">Clocel_3894</name>
</gene>
<name>D9SKY8_CLOC7</name>